<evidence type="ECO:0000259" key="1">
    <source>
        <dbReference type="PROSITE" id="PS50943"/>
    </source>
</evidence>
<dbReference type="SUPFAM" id="SSF47413">
    <property type="entry name" value="lambda repressor-like DNA-binding domains"/>
    <property type="match status" value="1"/>
</dbReference>
<evidence type="ECO:0000313" key="3">
    <source>
        <dbReference type="Proteomes" id="UP000252884"/>
    </source>
</evidence>
<name>A0A368XQH8_9BURK</name>
<dbReference type="InterPro" id="IPR001387">
    <property type="entry name" value="Cro/C1-type_HTH"/>
</dbReference>
<dbReference type="AlphaFoldDB" id="A0A368XQH8"/>
<gene>
    <name evidence="2" type="ORF">DES41_105164</name>
</gene>
<comment type="caution">
    <text evidence="2">The sequence shown here is derived from an EMBL/GenBank/DDBJ whole genome shotgun (WGS) entry which is preliminary data.</text>
</comment>
<dbReference type="RefSeq" id="WP_114469183.1">
    <property type="nucleotide sequence ID" value="NZ_QPJK01000005.1"/>
</dbReference>
<dbReference type="Gene3D" id="1.10.260.40">
    <property type="entry name" value="lambda repressor-like DNA-binding domains"/>
    <property type="match status" value="1"/>
</dbReference>
<dbReference type="GO" id="GO:0003677">
    <property type="term" value="F:DNA binding"/>
    <property type="evidence" value="ECO:0007669"/>
    <property type="project" value="InterPro"/>
</dbReference>
<organism evidence="2 3">
    <name type="scientific">Pseudorhodoferax soli</name>
    <dbReference type="NCBI Taxonomy" id="545864"/>
    <lineage>
        <taxon>Bacteria</taxon>
        <taxon>Pseudomonadati</taxon>
        <taxon>Pseudomonadota</taxon>
        <taxon>Betaproteobacteria</taxon>
        <taxon>Burkholderiales</taxon>
        <taxon>Comamonadaceae</taxon>
    </lineage>
</organism>
<proteinExistence type="predicted"/>
<dbReference type="CDD" id="cd00093">
    <property type="entry name" value="HTH_XRE"/>
    <property type="match status" value="1"/>
</dbReference>
<dbReference type="Proteomes" id="UP000252884">
    <property type="component" value="Unassembled WGS sequence"/>
</dbReference>
<dbReference type="OrthoDB" id="2736385at2"/>
<feature type="domain" description="HTH cro/C1-type" evidence="1">
    <location>
        <begin position="43"/>
        <end position="98"/>
    </location>
</feature>
<accession>A0A368XQH8</accession>
<dbReference type="EMBL" id="QPJK01000005">
    <property type="protein sequence ID" value="RCW70223.1"/>
    <property type="molecule type" value="Genomic_DNA"/>
</dbReference>
<dbReference type="InterPro" id="IPR010982">
    <property type="entry name" value="Lambda_DNA-bd_dom_sf"/>
</dbReference>
<dbReference type="SMART" id="SM00530">
    <property type="entry name" value="HTH_XRE"/>
    <property type="match status" value="1"/>
</dbReference>
<dbReference type="Pfam" id="PF01381">
    <property type="entry name" value="HTH_3"/>
    <property type="match status" value="1"/>
</dbReference>
<keyword evidence="3" id="KW-1185">Reference proteome</keyword>
<dbReference type="PROSITE" id="PS50943">
    <property type="entry name" value="HTH_CROC1"/>
    <property type="match status" value="1"/>
</dbReference>
<evidence type="ECO:0000313" key="2">
    <source>
        <dbReference type="EMBL" id="RCW70223.1"/>
    </source>
</evidence>
<reference evidence="2 3" key="1">
    <citation type="submission" date="2018-07" db="EMBL/GenBank/DDBJ databases">
        <title>Genomic Encyclopedia of Type Strains, Phase IV (KMG-IV): sequencing the most valuable type-strain genomes for metagenomic binning, comparative biology and taxonomic classification.</title>
        <authorList>
            <person name="Goeker M."/>
        </authorList>
    </citation>
    <scope>NUCLEOTIDE SEQUENCE [LARGE SCALE GENOMIC DNA]</scope>
    <source>
        <strain evidence="2 3">DSM 21634</strain>
    </source>
</reference>
<sequence length="105" mass="11174">MAELKYKPVRHDHAAFLAEARQRPGFAEAYDALALEYTLAGQMLKARAKAGLTQDAVAARMGTTKSAVSRLEAAGKHAPSLATLKRYAAAVGCDLQVKLVPHKAA</sequence>
<protein>
    <submittedName>
        <fullName evidence="2">Xre family transcriptional regulator</fullName>
    </submittedName>
</protein>